<evidence type="ECO:0000256" key="1">
    <source>
        <dbReference type="ARBA" id="ARBA00023002"/>
    </source>
</evidence>
<dbReference type="InterPro" id="IPR051267">
    <property type="entry name" value="STEAP_metalloreductase"/>
</dbReference>
<dbReference type="PANTHER" id="PTHR14239">
    <property type="entry name" value="DUDULIN-RELATED"/>
    <property type="match status" value="1"/>
</dbReference>
<accession>A0ABW4LGI2</accession>
<protein>
    <submittedName>
        <fullName evidence="3">NADPH-dependent F420 reductase</fullName>
    </submittedName>
</protein>
<dbReference type="PANTHER" id="PTHR14239:SF10">
    <property type="entry name" value="REDUCTASE"/>
    <property type="match status" value="1"/>
</dbReference>
<dbReference type="InterPro" id="IPR028939">
    <property type="entry name" value="P5C_Rdtase_cat_N"/>
</dbReference>
<gene>
    <name evidence="3" type="ORF">ACFSBI_12385</name>
</gene>
<dbReference type="Proteomes" id="UP001597347">
    <property type="component" value="Unassembled WGS sequence"/>
</dbReference>
<dbReference type="SUPFAM" id="SSF51735">
    <property type="entry name" value="NAD(P)-binding Rossmann-fold domains"/>
    <property type="match status" value="1"/>
</dbReference>
<name>A0ABW4LGI2_9MICO</name>
<dbReference type="Pfam" id="PF03807">
    <property type="entry name" value="F420_oxidored"/>
    <property type="match status" value="1"/>
</dbReference>
<dbReference type="InterPro" id="IPR036291">
    <property type="entry name" value="NAD(P)-bd_dom_sf"/>
</dbReference>
<comment type="caution">
    <text evidence="3">The sequence shown here is derived from an EMBL/GenBank/DDBJ whole genome shotgun (WGS) entry which is preliminary data.</text>
</comment>
<dbReference type="RefSeq" id="WP_377935368.1">
    <property type="nucleotide sequence ID" value="NZ_JBHUEA010000019.1"/>
</dbReference>
<organism evidence="3 4">
    <name type="scientific">Amnibacterium endophyticum</name>
    <dbReference type="NCBI Taxonomy" id="2109337"/>
    <lineage>
        <taxon>Bacteria</taxon>
        <taxon>Bacillati</taxon>
        <taxon>Actinomycetota</taxon>
        <taxon>Actinomycetes</taxon>
        <taxon>Micrococcales</taxon>
        <taxon>Microbacteriaceae</taxon>
        <taxon>Amnibacterium</taxon>
    </lineage>
</organism>
<evidence type="ECO:0000313" key="3">
    <source>
        <dbReference type="EMBL" id="MFD1722348.1"/>
    </source>
</evidence>
<evidence type="ECO:0000259" key="2">
    <source>
        <dbReference type="Pfam" id="PF03807"/>
    </source>
</evidence>
<dbReference type="EMBL" id="JBHUEA010000019">
    <property type="protein sequence ID" value="MFD1722348.1"/>
    <property type="molecule type" value="Genomic_DNA"/>
</dbReference>
<evidence type="ECO:0000313" key="4">
    <source>
        <dbReference type="Proteomes" id="UP001597347"/>
    </source>
</evidence>
<keyword evidence="4" id="KW-1185">Reference proteome</keyword>
<sequence>MSTIGMIGTGHVGAQIARAVAVAGYDVVLSNAGGVGTLGGLVSELAPRATAATVPEAAARADLVVVAVPMRAFSALPADALAGKVVAVTSNYNRDREGPVLAIDEQRTTVPGILQAVLPRSRVVRAFSHISSAELTTDGSPAGTPHRRALAFAGDDSSAGAAVAALYDAIGFDALDLGGLDEAWRIDRGQPAFIAHLDLEQLQVAVARADRRRSGR</sequence>
<proteinExistence type="predicted"/>
<dbReference type="Gene3D" id="3.40.50.720">
    <property type="entry name" value="NAD(P)-binding Rossmann-like Domain"/>
    <property type="match status" value="1"/>
</dbReference>
<reference evidence="4" key="1">
    <citation type="journal article" date="2019" name="Int. J. Syst. Evol. Microbiol.">
        <title>The Global Catalogue of Microorganisms (GCM) 10K type strain sequencing project: providing services to taxonomists for standard genome sequencing and annotation.</title>
        <authorList>
            <consortium name="The Broad Institute Genomics Platform"/>
            <consortium name="The Broad Institute Genome Sequencing Center for Infectious Disease"/>
            <person name="Wu L."/>
            <person name="Ma J."/>
        </authorList>
    </citation>
    <scope>NUCLEOTIDE SEQUENCE [LARGE SCALE GENOMIC DNA]</scope>
    <source>
        <strain evidence="4">CGMCC 1.12471</strain>
    </source>
</reference>
<keyword evidence="1" id="KW-0560">Oxidoreductase</keyword>
<feature type="domain" description="Pyrroline-5-carboxylate reductase catalytic N-terminal" evidence="2">
    <location>
        <begin position="3"/>
        <end position="87"/>
    </location>
</feature>